<keyword evidence="8" id="KW-1185">Reference proteome</keyword>
<dbReference type="GO" id="GO:0005840">
    <property type="term" value="C:ribosome"/>
    <property type="evidence" value="ECO:0007669"/>
    <property type="project" value="UniProtKB-KW"/>
</dbReference>
<evidence type="ECO:0000256" key="2">
    <source>
        <dbReference type="ARBA" id="ARBA00022980"/>
    </source>
</evidence>
<dbReference type="EMBL" id="JAUSWO010000001">
    <property type="protein sequence ID" value="MDQ0513608.1"/>
    <property type="molecule type" value="Genomic_DNA"/>
</dbReference>
<accession>A0ABU0LY21</accession>
<dbReference type="Proteomes" id="UP001240643">
    <property type="component" value="Unassembled WGS sequence"/>
</dbReference>
<dbReference type="RefSeq" id="WP_256547694.1">
    <property type="nucleotide sequence ID" value="NZ_CP101809.1"/>
</dbReference>
<organism evidence="7 8">
    <name type="scientific">Mycoplasmoides fastidiosum</name>
    <dbReference type="NCBI Taxonomy" id="92758"/>
    <lineage>
        <taxon>Bacteria</taxon>
        <taxon>Bacillati</taxon>
        <taxon>Mycoplasmatota</taxon>
        <taxon>Mycoplasmoidales</taxon>
        <taxon>Mycoplasmoidaceae</taxon>
        <taxon>Mycoplasmoides</taxon>
    </lineage>
</organism>
<evidence type="ECO:0000256" key="6">
    <source>
        <dbReference type="RuleBase" id="RU000661"/>
    </source>
</evidence>
<sequence length="119" mass="13592">MSYINKKGKTSAVNKMISRQQVSDVLSYNQIITTHTRAKQTQIYLEKLITLARKNNLEARRKVAGFLLKTKKHEKDELLRVLFDEIAPRYATRNGGYSRVLKLGKRAGDSAEQSVLQLV</sequence>
<dbReference type="Pfam" id="PF01196">
    <property type="entry name" value="Ribosomal_L17"/>
    <property type="match status" value="1"/>
</dbReference>
<evidence type="ECO:0000313" key="8">
    <source>
        <dbReference type="Proteomes" id="UP001240643"/>
    </source>
</evidence>
<comment type="similarity">
    <text evidence="1 5">Belongs to the bacterial ribosomal protein bL17 family.</text>
</comment>
<evidence type="ECO:0000256" key="5">
    <source>
        <dbReference type="RuleBase" id="RU000660"/>
    </source>
</evidence>
<comment type="caution">
    <text evidence="7">The sequence shown here is derived from an EMBL/GenBank/DDBJ whole genome shotgun (WGS) entry which is preliminary data.</text>
</comment>
<evidence type="ECO:0000313" key="7">
    <source>
        <dbReference type="EMBL" id="MDQ0513608.1"/>
    </source>
</evidence>
<proteinExistence type="inferred from homology"/>
<evidence type="ECO:0000256" key="3">
    <source>
        <dbReference type="ARBA" id="ARBA00023274"/>
    </source>
</evidence>
<reference evidence="7" key="1">
    <citation type="submission" date="2023-07" db="EMBL/GenBank/DDBJ databases">
        <title>Genomic Encyclopedia of Type Strains, Phase IV (KMG-IV): sequencing the most valuable type-strain genomes for metagenomic binning, comparative biology and taxonomic classification.</title>
        <authorList>
            <person name="Goeker M."/>
        </authorList>
    </citation>
    <scope>NUCLEOTIDE SEQUENCE [LARGE SCALE GENOMIC DNA]</scope>
    <source>
        <strain evidence="7">DSM 21204</strain>
    </source>
</reference>
<dbReference type="PANTHER" id="PTHR14413:SF16">
    <property type="entry name" value="LARGE RIBOSOMAL SUBUNIT PROTEIN BL17M"/>
    <property type="match status" value="1"/>
</dbReference>
<dbReference type="InterPro" id="IPR036373">
    <property type="entry name" value="Ribosomal_bL17_sf"/>
</dbReference>
<dbReference type="PANTHER" id="PTHR14413">
    <property type="entry name" value="RIBOSOMAL PROTEIN L17"/>
    <property type="match status" value="1"/>
</dbReference>
<name>A0ABU0LY21_9BACT</name>
<evidence type="ECO:0000256" key="1">
    <source>
        <dbReference type="ARBA" id="ARBA00008777"/>
    </source>
</evidence>
<dbReference type="InterPro" id="IPR047859">
    <property type="entry name" value="Ribosomal_bL17_CS"/>
</dbReference>
<dbReference type="PROSITE" id="PS01167">
    <property type="entry name" value="RIBOSOMAL_L17"/>
    <property type="match status" value="1"/>
</dbReference>
<dbReference type="SUPFAM" id="SSF64263">
    <property type="entry name" value="Prokaryotic ribosomal protein L17"/>
    <property type="match status" value="1"/>
</dbReference>
<keyword evidence="2 5" id="KW-0689">Ribosomal protein</keyword>
<protein>
    <recommendedName>
        <fullName evidence="4 6">50S ribosomal protein L17</fullName>
    </recommendedName>
</protein>
<dbReference type="InterPro" id="IPR000456">
    <property type="entry name" value="Ribosomal_bL17"/>
</dbReference>
<dbReference type="NCBIfam" id="TIGR00059">
    <property type="entry name" value="L17"/>
    <property type="match status" value="1"/>
</dbReference>
<keyword evidence="3 5" id="KW-0687">Ribonucleoprotein</keyword>
<dbReference type="Gene3D" id="3.90.1030.10">
    <property type="entry name" value="Ribosomal protein L17"/>
    <property type="match status" value="1"/>
</dbReference>
<evidence type="ECO:0000256" key="4">
    <source>
        <dbReference type="ARBA" id="ARBA00035494"/>
    </source>
</evidence>
<gene>
    <name evidence="7" type="ORF">J2Z62_000046</name>
</gene>